<evidence type="ECO:0000313" key="8">
    <source>
        <dbReference type="EMBL" id="CDR34672.1"/>
    </source>
</evidence>
<evidence type="ECO:0000256" key="1">
    <source>
        <dbReference type="ARBA" id="ARBA00004370"/>
    </source>
</evidence>
<evidence type="ECO:0000259" key="6">
    <source>
        <dbReference type="Pfam" id="PF00905"/>
    </source>
</evidence>
<dbReference type="eggNOG" id="COG0768">
    <property type="taxonomic scope" value="Bacteria"/>
</dbReference>
<dbReference type="InterPro" id="IPR036138">
    <property type="entry name" value="PBP_dimer_sf"/>
</dbReference>
<name>A0A090CZT2_9BACT</name>
<keyword evidence="4" id="KW-0175">Coiled coil</keyword>
<keyword evidence="2" id="KW-0121">Carboxypeptidase</keyword>
<dbReference type="RefSeq" id="WP_041018224.1">
    <property type="nucleotide sequence ID" value="NZ_CCEJ010000009.1"/>
</dbReference>
<feature type="coiled-coil region" evidence="4">
    <location>
        <begin position="105"/>
        <end position="132"/>
    </location>
</feature>
<gene>
    <name evidence="8" type="primary">ftsI</name>
    <name evidence="8" type="ORF">CSEC_1865</name>
</gene>
<feature type="domain" description="Penicillin-binding protein transpeptidase" evidence="6">
    <location>
        <begin position="273"/>
        <end position="620"/>
    </location>
</feature>
<dbReference type="SUPFAM" id="SSF56601">
    <property type="entry name" value="beta-lactamase/transpeptidase-like"/>
    <property type="match status" value="1"/>
</dbReference>
<keyword evidence="2" id="KW-0378">Hydrolase</keyword>
<dbReference type="GO" id="GO:0051301">
    <property type="term" value="P:cell division"/>
    <property type="evidence" value="ECO:0007669"/>
    <property type="project" value="UniProtKB-KW"/>
</dbReference>
<organism evidence="8 9">
    <name type="scientific">Candidatus Criblamydia sequanensis CRIB-18</name>
    <dbReference type="NCBI Taxonomy" id="1437425"/>
    <lineage>
        <taxon>Bacteria</taxon>
        <taxon>Pseudomonadati</taxon>
        <taxon>Chlamydiota</taxon>
        <taxon>Chlamydiia</taxon>
        <taxon>Parachlamydiales</taxon>
        <taxon>Candidatus Criblamydiaceae</taxon>
        <taxon>Candidatus Criblamydia</taxon>
    </lineage>
</organism>
<protein>
    <submittedName>
        <fullName evidence="8">Cell division protein FtsI</fullName>
    </submittedName>
</protein>
<evidence type="ECO:0000259" key="7">
    <source>
        <dbReference type="Pfam" id="PF03717"/>
    </source>
</evidence>
<dbReference type="GO" id="GO:0005886">
    <property type="term" value="C:plasma membrane"/>
    <property type="evidence" value="ECO:0007669"/>
    <property type="project" value="TreeGrafter"/>
</dbReference>
<dbReference type="AlphaFoldDB" id="A0A090CZT2"/>
<dbReference type="GO" id="GO:0008658">
    <property type="term" value="F:penicillin binding"/>
    <property type="evidence" value="ECO:0007669"/>
    <property type="project" value="InterPro"/>
</dbReference>
<comment type="subcellular location">
    <subcellularLocation>
        <location evidence="1">Membrane</location>
    </subcellularLocation>
</comment>
<keyword evidence="8" id="KW-0132">Cell division</keyword>
<comment type="caution">
    <text evidence="8">The sequence shown here is derived from an EMBL/GenBank/DDBJ whole genome shotgun (WGS) entry which is preliminary data.</text>
</comment>
<proteinExistence type="predicted"/>
<dbReference type="SUPFAM" id="SSF56519">
    <property type="entry name" value="Penicillin binding protein dimerisation domain"/>
    <property type="match status" value="1"/>
</dbReference>
<dbReference type="OrthoDB" id="9804124at2"/>
<dbReference type="Gene3D" id="3.40.710.10">
    <property type="entry name" value="DD-peptidase/beta-lactamase superfamily"/>
    <property type="match status" value="1"/>
</dbReference>
<keyword evidence="2" id="KW-0645">Protease</keyword>
<evidence type="ECO:0000256" key="5">
    <source>
        <dbReference type="SAM" id="Phobius"/>
    </source>
</evidence>
<accession>A0A090CZT2</accession>
<dbReference type="Proteomes" id="UP000031552">
    <property type="component" value="Unassembled WGS sequence"/>
</dbReference>
<evidence type="ECO:0000256" key="2">
    <source>
        <dbReference type="ARBA" id="ARBA00022645"/>
    </source>
</evidence>
<dbReference type="STRING" id="1437425.CSEC_1865"/>
<reference evidence="8" key="2">
    <citation type="submission" date="2014-09" db="EMBL/GenBank/DDBJ databases">
        <title>Criblamydia sequanensis harbors a mega-plasmid encoding arsenite resistance.</title>
        <authorList>
            <person name="Bertelli C."/>
            <person name="Goesmann A."/>
            <person name="Greub G."/>
        </authorList>
    </citation>
    <scope>NUCLEOTIDE SEQUENCE [LARGE SCALE GENOMIC DNA]</scope>
    <source>
        <strain evidence="8">CRIB-18</strain>
    </source>
</reference>
<dbReference type="InterPro" id="IPR012338">
    <property type="entry name" value="Beta-lactam/transpept-like"/>
</dbReference>
<dbReference type="GO" id="GO:0071555">
    <property type="term" value="P:cell wall organization"/>
    <property type="evidence" value="ECO:0007669"/>
    <property type="project" value="TreeGrafter"/>
</dbReference>
<dbReference type="Pfam" id="PF00905">
    <property type="entry name" value="Transpeptidase"/>
    <property type="match status" value="1"/>
</dbReference>
<evidence type="ECO:0000256" key="3">
    <source>
        <dbReference type="ARBA" id="ARBA00023136"/>
    </source>
</evidence>
<keyword evidence="9" id="KW-1185">Reference proteome</keyword>
<dbReference type="PANTHER" id="PTHR30627">
    <property type="entry name" value="PEPTIDOGLYCAN D,D-TRANSPEPTIDASE"/>
    <property type="match status" value="1"/>
</dbReference>
<evidence type="ECO:0000313" key="9">
    <source>
        <dbReference type="Proteomes" id="UP000031552"/>
    </source>
</evidence>
<dbReference type="GO" id="GO:0004180">
    <property type="term" value="F:carboxypeptidase activity"/>
    <property type="evidence" value="ECO:0007669"/>
    <property type="project" value="UniProtKB-KW"/>
</dbReference>
<feature type="domain" description="Penicillin-binding protein dimerisation" evidence="7">
    <location>
        <begin position="83"/>
        <end position="224"/>
    </location>
</feature>
<dbReference type="Pfam" id="PF03717">
    <property type="entry name" value="PBP_dimer"/>
    <property type="match status" value="1"/>
</dbReference>
<keyword evidence="5" id="KW-1133">Transmembrane helix</keyword>
<dbReference type="EMBL" id="CCEJ010000009">
    <property type="protein sequence ID" value="CDR34672.1"/>
    <property type="molecule type" value="Genomic_DNA"/>
</dbReference>
<reference evidence="8" key="1">
    <citation type="submission" date="2013-12" db="EMBL/GenBank/DDBJ databases">
        <authorList>
            <person name="Linke B."/>
        </authorList>
    </citation>
    <scope>NUCLEOTIDE SEQUENCE [LARGE SCALE GENOMIC DNA]</scope>
    <source>
        <strain evidence="8">CRIB-18</strain>
    </source>
</reference>
<keyword evidence="3 5" id="KW-0472">Membrane</keyword>
<dbReference type="PANTHER" id="PTHR30627:SF1">
    <property type="entry name" value="PEPTIDOGLYCAN D,D-TRANSPEPTIDASE FTSI"/>
    <property type="match status" value="1"/>
</dbReference>
<dbReference type="InterPro" id="IPR050515">
    <property type="entry name" value="Beta-lactam/transpept"/>
</dbReference>
<keyword evidence="5" id="KW-0812">Transmembrane</keyword>
<dbReference type="InterPro" id="IPR001460">
    <property type="entry name" value="PCN-bd_Tpept"/>
</dbReference>
<dbReference type="Gene3D" id="3.30.450.330">
    <property type="match status" value="1"/>
</dbReference>
<dbReference type="InterPro" id="IPR005311">
    <property type="entry name" value="PBP_dimer"/>
</dbReference>
<keyword evidence="8" id="KW-0131">Cell cycle</keyword>
<sequence>MAKKNNRLTGSLRKRVVFLASAIFVLLSLLILQFYRLQIIQGEFWTKKADLQHYFFVNEPFRRGRFFSCFHEYKKGIKDSLQLVVDIQKQHLYADPVSIPQDHKKELAKILADKLKLKKQKLEQELHLKSRSRLLMMWMSEEEKQDFLVWWRSFAKARKIPLNALFFVNDYQRSYPYGKLLGQVLHTIQPRKDEKSKQAIPTGGLELYFDELLRGKAGKRKMMRSPKHSFEMGEVIEEPIHGADIYLTIDPCLQAICEEEIEAGVKKAGAKSGWAVMMNPENGEILAMAQYPFFEPSKIQDYFSDASKQDIAKVKSVTDANEPGSVMKPITCAIALMANEELRRRKEPPIFDPKEKVAVENGDFPGRVKPIKDTKPMKWLNMEMALQKSSNIYMGRIIERVIQRLGDKWYRKVLQECFGFGKKTGIELPGESPGRLPSIGKLHPNGKLEWSLPTPFSLAIGHNVQANSIQLLQALSMIANGGYKIEPTLVRKAIRTDASGRTEILINGRKSDKPKTRVLPKSLTETVVQGLKYVTKPGGGGFRADIAGFTEAGKTATANKIVNGQYSKEKFCSSFIGFTPAVNPVFSLLITIDEPSTAYVPGVGHLYYGGISAAPIFRAIGERALEYLGIQPDDPHDLLKNSENFDKDKLDWMKEVKRLQEIMQKWNN</sequence>
<evidence type="ECO:0000256" key="4">
    <source>
        <dbReference type="SAM" id="Coils"/>
    </source>
</evidence>
<dbReference type="Gene3D" id="3.90.1310.10">
    <property type="entry name" value="Penicillin-binding protein 2a (Domain 2)"/>
    <property type="match status" value="1"/>
</dbReference>
<feature type="transmembrane region" description="Helical" evidence="5">
    <location>
        <begin position="16"/>
        <end position="35"/>
    </location>
</feature>